<dbReference type="CDD" id="cd13132">
    <property type="entry name" value="MATE_eukaryotic"/>
    <property type="match status" value="1"/>
</dbReference>
<feature type="transmembrane region" description="Helical" evidence="6">
    <location>
        <begin position="400"/>
        <end position="420"/>
    </location>
</feature>
<feature type="transmembrane region" description="Helical" evidence="6">
    <location>
        <begin position="34"/>
        <end position="51"/>
    </location>
</feature>
<dbReference type="Pfam" id="PF01554">
    <property type="entry name" value="MatE"/>
    <property type="match status" value="2"/>
</dbReference>
<feature type="transmembrane region" description="Helical" evidence="6">
    <location>
        <begin position="298"/>
        <end position="319"/>
    </location>
</feature>
<feature type="transmembrane region" description="Helical" evidence="6">
    <location>
        <begin position="153"/>
        <end position="170"/>
    </location>
</feature>
<comment type="subcellular location">
    <subcellularLocation>
        <location evidence="1">Membrane</location>
        <topology evidence="1">Multi-pass membrane protein</topology>
    </subcellularLocation>
</comment>
<evidence type="ECO:0000256" key="6">
    <source>
        <dbReference type="RuleBase" id="RU004914"/>
    </source>
</evidence>
<evidence type="ECO:0000256" key="3">
    <source>
        <dbReference type="ARBA" id="ARBA00022692"/>
    </source>
</evidence>
<feature type="transmembrane region" description="Helical" evidence="6">
    <location>
        <begin position="116"/>
        <end position="133"/>
    </location>
</feature>
<proteinExistence type="inferred from homology"/>
<reference evidence="7" key="1">
    <citation type="submission" date="2023-03" db="UniProtKB">
        <authorList>
            <consortium name="EnsemblPlants"/>
        </authorList>
    </citation>
    <scope>IDENTIFICATION</scope>
</reference>
<dbReference type="GO" id="GO:0015297">
    <property type="term" value="F:antiporter activity"/>
    <property type="evidence" value="ECO:0007669"/>
    <property type="project" value="InterPro"/>
</dbReference>
<dbReference type="GO" id="GO:0016020">
    <property type="term" value="C:membrane"/>
    <property type="evidence" value="ECO:0007669"/>
    <property type="project" value="UniProtKB-SubCell"/>
</dbReference>
<dbReference type="InterPro" id="IPR045069">
    <property type="entry name" value="MATE_euk"/>
</dbReference>
<dbReference type="GO" id="GO:0042910">
    <property type="term" value="F:xenobiotic transmembrane transporter activity"/>
    <property type="evidence" value="ECO:0007669"/>
    <property type="project" value="InterPro"/>
</dbReference>
<comment type="similarity">
    <text evidence="2 6">Belongs to the multi antimicrobial extrusion (MATE) (TC 2.A.66.1) family.</text>
</comment>
<feature type="transmembrane region" description="Helical" evidence="6">
    <location>
        <begin position="182"/>
        <end position="205"/>
    </location>
</feature>
<evidence type="ECO:0000256" key="2">
    <source>
        <dbReference type="ARBA" id="ARBA00010199"/>
    </source>
</evidence>
<keyword evidence="4 6" id="KW-1133">Transmembrane helix</keyword>
<dbReference type="EnsemblPlants" id="MELO3C005831.2.1">
    <property type="protein sequence ID" value="MELO3C005831.2.1"/>
    <property type="gene ID" value="MELO3C005831.2"/>
</dbReference>
<keyword evidence="5 6" id="KW-0472">Membrane</keyword>
<protein>
    <recommendedName>
        <fullName evidence="6">Protein DETOXIFICATION</fullName>
    </recommendedName>
    <alternativeName>
        <fullName evidence="6">Multidrug and toxic compound extrusion protein</fullName>
    </alternativeName>
</protein>
<dbReference type="GO" id="GO:1990961">
    <property type="term" value="P:xenobiotic detoxification by transmembrane export across the plasma membrane"/>
    <property type="evidence" value="ECO:0007669"/>
    <property type="project" value="InterPro"/>
</dbReference>
<evidence type="ECO:0000256" key="5">
    <source>
        <dbReference type="ARBA" id="ARBA00023136"/>
    </source>
</evidence>
<evidence type="ECO:0000256" key="1">
    <source>
        <dbReference type="ARBA" id="ARBA00004141"/>
    </source>
</evidence>
<name>A0A9I9CME9_CUCME</name>
<dbReference type="AlphaFoldDB" id="A0A9I9CME9"/>
<dbReference type="InterPro" id="IPR002528">
    <property type="entry name" value="MATE_fam"/>
</dbReference>
<feature type="transmembrane region" description="Helical" evidence="6">
    <location>
        <begin position="71"/>
        <end position="95"/>
    </location>
</feature>
<evidence type="ECO:0000256" key="4">
    <source>
        <dbReference type="ARBA" id="ARBA00022989"/>
    </source>
</evidence>
<dbReference type="Gramene" id="MELO3C005831.2.1">
    <property type="protein sequence ID" value="MELO3C005831.2.1"/>
    <property type="gene ID" value="MELO3C005831.2"/>
</dbReference>
<dbReference type="PANTHER" id="PTHR11206">
    <property type="entry name" value="MULTIDRUG RESISTANCE PROTEIN"/>
    <property type="match status" value="1"/>
</dbReference>
<feature type="transmembrane region" description="Helical" evidence="6">
    <location>
        <begin position="340"/>
        <end position="362"/>
    </location>
</feature>
<accession>A0A9I9CME9</accession>
<evidence type="ECO:0000313" key="7">
    <source>
        <dbReference type="EnsemblPlants" id="MELO3C005831.2.1"/>
    </source>
</evidence>
<feature type="transmembrane region" description="Helical" evidence="6">
    <location>
        <begin position="256"/>
        <end position="278"/>
    </location>
</feature>
<feature type="transmembrane region" description="Helical" evidence="6">
    <location>
        <begin position="211"/>
        <end position="235"/>
    </location>
</feature>
<feature type="transmembrane region" description="Helical" evidence="6">
    <location>
        <begin position="368"/>
        <end position="388"/>
    </location>
</feature>
<keyword evidence="3 6" id="KW-0812">Transmembrane</keyword>
<sequence>MEAPLLNGVAEADYPPLKTFSDLNRVFFAESTKLWKIAAPIVFGIICQYGINSLTSIFVGHIGDVELSAVSISVSVIGTFAFGFMLGMGSALETLCGQAYGAGQVYLLGVYMQRSWIILTVSSFFILPIYWYAEPVLKLLGQADEIAEVAGWFTRLLIPELFSMAIVFPTQKFLQAQSKVNVLAYIGLMALLLHAAMLWLFIFVFNSNLTGAAIASNISSWVTAIAQVIYVVGWCKDGWTGTSNEGCRVLTNPVTSTFYSMNINGFEAMLFIGINAAISVRVSNELGQGHPMATKYSVYVTVFQSLLLGLLSMVIILITKDHFAVIYTSSEEMQAAVSKLAYLLGITMVLNSVQPVISGVAIGAGWQTLVACINLGSYYVFGLPLGYLLGYTKHFGVQGLWGGMICGLSLQTILLLITLYKTNWTHEVNLSIERMKRWGGQGVKSDVAAADYI</sequence>
<organism evidence="7">
    <name type="scientific">Cucumis melo</name>
    <name type="common">Muskmelon</name>
    <dbReference type="NCBI Taxonomy" id="3656"/>
    <lineage>
        <taxon>Eukaryota</taxon>
        <taxon>Viridiplantae</taxon>
        <taxon>Streptophyta</taxon>
        <taxon>Embryophyta</taxon>
        <taxon>Tracheophyta</taxon>
        <taxon>Spermatophyta</taxon>
        <taxon>Magnoliopsida</taxon>
        <taxon>eudicotyledons</taxon>
        <taxon>Gunneridae</taxon>
        <taxon>Pentapetalae</taxon>
        <taxon>rosids</taxon>
        <taxon>fabids</taxon>
        <taxon>Cucurbitales</taxon>
        <taxon>Cucurbitaceae</taxon>
        <taxon>Benincaseae</taxon>
        <taxon>Cucumis</taxon>
    </lineage>
</organism>